<keyword evidence="4" id="KW-0597">Phosphoprotein</keyword>
<dbReference type="Pfam" id="PF00072">
    <property type="entry name" value="Response_reg"/>
    <property type="match status" value="1"/>
</dbReference>
<sequence length="206" mass="21402">MPLFPESRGALVLVVDDDAAVRDSLALLLRSAGYAAAVRPSAEALLEDLPAEAGCLIADIRMPGGLDGIALLEALRQRGRFLPTIIVTGHGDVPLAVRAMKAGAADFIEKPYEDTAILAAVGTALASRPAPDAARAAALRQIGLLSPREREVLEGLVAGKLNKIIAHELGISPRTVEVHRANVMEKLGTGSLSATVRLALQAGIGL</sequence>
<dbReference type="InterPro" id="IPR016032">
    <property type="entry name" value="Sig_transdc_resp-reg_C-effctor"/>
</dbReference>
<dbReference type="InterPro" id="IPR001789">
    <property type="entry name" value="Sig_transdc_resp-reg_receiver"/>
</dbReference>
<dbReference type="PROSITE" id="PS50110">
    <property type="entry name" value="RESPONSE_REGULATORY"/>
    <property type="match status" value="1"/>
</dbReference>
<dbReference type="PROSITE" id="PS50043">
    <property type="entry name" value="HTH_LUXR_2"/>
    <property type="match status" value="1"/>
</dbReference>
<dbReference type="Gene3D" id="1.10.10.10">
    <property type="entry name" value="Winged helix-like DNA-binding domain superfamily/Winged helix DNA-binding domain"/>
    <property type="match status" value="1"/>
</dbReference>
<evidence type="ECO:0000256" key="4">
    <source>
        <dbReference type="PROSITE-ProRule" id="PRU00169"/>
    </source>
</evidence>
<evidence type="ECO:0000313" key="8">
    <source>
        <dbReference type="Proteomes" id="UP001523392"/>
    </source>
</evidence>
<dbReference type="PANTHER" id="PTHR44688">
    <property type="entry name" value="DNA-BINDING TRANSCRIPTIONAL ACTIVATOR DEVR_DOSR"/>
    <property type="match status" value="1"/>
</dbReference>
<dbReference type="PROSITE" id="PS00622">
    <property type="entry name" value="HTH_LUXR_1"/>
    <property type="match status" value="1"/>
</dbReference>
<feature type="modified residue" description="4-aspartylphosphate" evidence="4">
    <location>
        <position position="59"/>
    </location>
</feature>
<evidence type="ECO:0000256" key="2">
    <source>
        <dbReference type="ARBA" id="ARBA00023125"/>
    </source>
</evidence>
<dbReference type="InterPro" id="IPR000792">
    <property type="entry name" value="Tscrpt_reg_LuxR_C"/>
</dbReference>
<dbReference type="SUPFAM" id="SSF52172">
    <property type="entry name" value="CheY-like"/>
    <property type="match status" value="1"/>
</dbReference>
<feature type="domain" description="HTH luxR-type" evidence="5">
    <location>
        <begin position="138"/>
        <end position="203"/>
    </location>
</feature>
<keyword evidence="3" id="KW-0804">Transcription</keyword>
<reference evidence="7 8" key="1">
    <citation type="submission" date="2021-12" db="EMBL/GenBank/DDBJ databases">
        <title>Siccirubricoccus leaddurans sp. nov., a high concentration Zn2+ tolerance bacterium.</title>
        <authorList>
            <person name="Cao Y."/>
        </authorList>
    </citation>
    <scope>NUCLEOTIDE SEQUENCE [LARGE SCALE GENOMIC DNA]</scope>
    <source>
        <strain evidence="7 8">KC 17139</strain>
    </source>
</reference>
<dbReference type="Pfam" id="PF00196">
    <property type="entry name" value="GerE"/>
    <property type="match status" value="1"/>
</dbReference>
<keyword evidence="2" id="KW-0238">DNA-binding</keyword>
<keyword evidence="1" id="KW-0805">Transcription regulation</keyword>
<dbReference type="PRINTS" id="PR00038">
    <property type="entry name" value="HTHLUXR"/>
</dbReference>
<dbReference type="Proteomes" id="UP001523392">
    <property type="component" value="Unassembled WGS sequence"/>
</dbReference>
<accession>A0ABT1DBK7</accession>
<proteinExistence type="predicted"/>
<evidence type="ECO:0000259" key="6">
    <source>
        <dbReference type="PROSITE" id="PS50110"/>
    </source>
</evidence>
<evidence type="ECO:0000256" key="1">
    <source>
        <dbReference type="ARBA" id="ARBA00023015"/>
    </source>
</evidence>
<evidence type="ECO:0000259" key="5">
    <source>
        <dbReference type="PROSITE" id="PS50043"/>
    </source>
</evidence>
<dbReference type="SMART" id="SM00421">
    <property type="entry name" value="HTH_LUXR"/>
    <property type="match status" value="1"/>
</dbReference>
<dbReference type="RefSeq" id="WP_252955943.1">
    <property type="nucleotide sequence ID" value="NZ_JAFIRR010000186.1"/>
</dbReference>
<feature type="domain" description="Response regulatory" evidence="6">
    <location>
        <begin position="11"/>
        <end position="125"/>
    </location>
</feature>
<comment type="caution">
    <text evidence="7">The sequence shown here is derived from an EMBL/GenBank/DDBJ whole genome shotgun (WGS) entry which is preliminary data.</text>
</comment>
<dbReference type="SMART" id="SM00448">
    <property type="entry name" value="REC"/>
    <property type="match status" value="1"/>
</dbReference>
<dbReference type="InterPro" id="IPR011006">
    <property type="entry name" value="CheY-like_superfamily"/>
</dbReference>
<evidence type="ECO:0000313" key="7">
    <source>
        <dbReference type="EMBL" id="MCO6419326.1"/>
    </source>
</evidence>
<protein>
    <submittedName>
        <fullName evidence="7">Response regulator</fullName>
    </submittedName>
</protein>
<name>A0ABT1DBK7_9PROT</name>
<dbReference type="EMBL" id="JAFIRR010000186">
    <property type="protein sequence ID" value="MCO6419326.1"/>
    <property type="molecule type" value="Genomic_DNA"/>
</dbReference>
<organism evidence="7 8">
    <name type="scientific">Siccirubricoccus soli</name>
    <dbReference type="NCBI Taxonomy" id="2899147"/>
    <lineage>
        <taxon>Bacteria</taxon>
        <taxon>Pseudomonadati</taxon>
        <taxon>Pseudomonadota</taxon>
        <taxon>Alphaproteobacteria</taxon>
        <taxon>Acetobacterales</taxon>
        <taxon>Roseomonadaceae</taxon>
        <taxon>Siccirubricoccus</taxon>
    </lineage>
</organism>
<evidence type="ECO:0000256" key="3">
    <source>
        <dbReference type="ARBA" id="ARBA00023163"/>
    </source>
</evidence>
<dbReference type="CDD" id="cd06170">
    <property type="entry name" value="LuxR_C_like"/>
    <property type="match status" value="1"/>
</dbReference>
<dbReference type="SUPFAM" id="SSF46894">
    <property type="entry name" value="C-terminal effector domain of the bipartite response regulators"/>
    <property type="match status" value="1"/>
</dbReference>
<gene>
    <name evidence="7" type="ORF">JYK14_24650</name>
</gene>
<dbReference type="CDD" id="cd17537">
    <property type="entry name" value="REC_FixJ"/>
    <property type="match status" value="1"/>
</dbReference>
<dbReference type="InterPro" id="IPR036388">
    <property type="entry name" value="WH-like_DNA-bd_sf"/>
</dbReference>
<keyword evidence="8" id="KW-1185">Reference proteome</keyword>
<dbReference type="Gene3D" id="3.40.50.2300">
    <property type="match status" value="1"/>
</dbReference>
<dbReference type="PANTHER" id="PTHR44688:SF16">
    <property type="entry name" value="DNA-BINDING TRANSCRIPTIONAL ACTIVATOR DEVR_DOSR"/>
    <property type="match status" value="1"/>
</dbReference>